<dbReference type="CDD" id="cd02440">
    <property type="entry name" value="AdoMet_MTases"/>
    <property type="match status" value="1"/>
</dbReference>
<dbReference type="PANTHER" id="PTHR42912">
    <property type="entry name" value="METHYLTRANSFERASE"/>
    <property type="match status" value="1"/>
</dbReference>
<evidence type="ECO:0000313" key="2">
    <source>
        <dbReference type="EMBL" id="MVN85889.1"/>
    </source>
</evidence>
<dbReference type="Gene3D" id="3.40.50.150">
    <property type="entry name" value="Vaccinia Virus protein VP39"/>
    <property type="match status" value="1"/>
</dbReference>
<feature type="domain" description="Methyltransferase type 11" evidence="1">
    <location>
        <begin position="46"/>
        <end position="137"/>
    </location>
</feature>
<dbReference type="RefSeq" id="WP_157457932.1">
    <property type="nucleotide sequence ID" value="NZ_WQLB01000003.1"/>
</dbReference>
<dbReference type="InterPro" id="IPR029063">
    <property type="entry name" value="SAM-dependent_MTases_sf"/>
</dbReference>
<dbReference type="GO" id="GO:0032259">
    <property type="term" value="P:methylation"/>
    <property type="evidence" value="ECO:0007669"/>
    <property type="project" value="UniProtKB-KW"/>
</dbReference>
<dbReference type="SUPFAM" id="SSF53335">
    <property type="entry name" value="S-adenosyl-L-methionine-dependent methyltransferases"/>
    <property type="match status" value="1"/>
</dbReference>
<proteinExistence type="predicted"/>
<dbReference type="EMBL" id="WQLB01000003">
    <property type="protein sequence ID" value="MVN85889.1"/>
    <property type="molecule type" value="Genomic_DNA"/>
</dbReference>
<accession>A0A7C9HQ48</accession>
<name>A0A7C9HQ48_9DEIO</name>
<evidence type="ECO:0000313" key="3">
    <source>
        <dbReference type="Proteomes" id="UP000483286"/>
    </source>
</evidence>
<dbReference type="GO" id="GO:0008757">
    <property type="term" value="F:S-adenosylmethionine-dependent methyltransferase activity"/>
    <property type="evidence" value="ECO:0007669"/>
    <property type="project" value="InterPro"/>
</dbReference>
<keyword evidence="3" id="KW-1185">Reference proteome</keyword>
<dbReference type="PANTHER" id="PTHR42912:SF80">
    <property type="entry name" value="METHYLTRANSFERASE DOMAIN-CONTAINING PROTEIN"/>
    <property type="match status" value="1"/>
</dbReference>
<dbReference type="InterPro" id="IPR013216">
    <property type="entry name" value="Methyltransf_11"/>
</dbReference>
<dbReference type="Pfam" id="PF08241">
    <property type="entry name" value="Methyltransf_11"/>
    <property type="match status" value="1"/>
</dbReference>
<dbReference type="InterPro" id="IPR050508">
    <property type="entry name" value="Methyltransf_Superfamily"/>
</dbReference>
<sequence length="274" mass="28351">MSGEREAVNAQQFDALAATYDEVGFLALAARLTATAAQVRPGEAVLDVMTGTGTVLAALGQHDGPLVGTDLSAGMLEVARRRVPGATFVQADAAALPFPAATFDTVICAAGLFFMPDMAGAVREWARVLRPGGRLVISAFGRGLLGELPGLWRTELAAVGLKPGAPPLGRLPTPEALTGVLREAELTDIRADLTPHPYTLPDPSARLADIRAGLEGLPLRDLPPEARLALDSQHRATLTPLFAAGPLTVPLPLIVGTGHASSGGRNAGAKCRVL</sequence>
<protein>
    <submittedName>
        <fullName evidence="2">Methyltransferase domain-containing protein</fullName>
    </submittedName>
</protein>
<comment type="caution">
    <text evidence="2">The sequence shown here is derived from an EMBL/GenBank/DDBJ whole genome shotgun (WGS) entry which is preliminary data.</text>
</comment>
<gene>
    <name evidence="2" type="ORF">GO986_03820</name>
</gene>
<dbReference type="AlphaFoldDB" id="A0A7C9HQ48"/>
<organism evidence="2 3">
    <name type="scientific">Deinococcus arboris</name>
    <dbReference type="NCBI Taxonomy" id="2682977"/>
    <lineage>
        <taxon>Bacteria</taxon>
        <taxon>Thermotogati</taxon>
        <taxon>Deinococcota</taxon>
        <taxon>Deinococci</taxon>
        <taxon>Deinococcales</taxon>
        <taxon>Deinococcaceae</taxon>
        <taxon>Deinococcus</taxon>
    </lineage>
</organism>
<keyword evidence="2" id="KW-0808">Transferase</keyword>
<reference evidence="2 3" key="1">
    <citation type="submission" date="2019-12" db="EMBL/GenBank/DDBJ databases">
        <title>Deinococcus sp. HMF7620 Genome sequencing and assembly.</title>
        <authorList>
            <person name="Kang H."/>
            <person name="Kim H."/>
            <person name="Joh K."/>
        </authorList>
    </citation>
    <scope>NUCLEOTIDE SEQUENCE [LARGE SCALE GENOMIC DNA]</scope>
    <source>
        <strain evidence="2 3">HMF7620</strain>
    </source>
</reference>
<keyword evidence="2" id="KW-0489">Methyltransferase</keyword>
<evidence type="ECO:0000259" key="1">
    <source>
        <dbReference type="Pfam" id="PF08241"/>
    </source>
</evidence>
<dbReference type="Proteomes" id="UP000483286">
    <property type="component" value="Unassembled WGS sequence"/>
</dbReference>